<evidence type="ECO:0000256" key="1">
    <source>
        <dbReference type="ARBA" id="ARBA00006484"/>
    </source>
</evidence>
<evidence type="ECO:0000313" key="5">
    <source>
        <dbReference type="Proteomes" id="UP001055115"/>
    </source>
</evidence>
<reference evidence="4 5" key="1">
    <citation type="submission" date="2022-03" db="EMBL/GenBank/DDBJ databases">
        <title>Genome data of Colletotrichum spp.</title>
        <authorList>
            <person name="Utami Y.D."/>
            <person name="Hiruma K."/>
        </authorList>
    </citation>
    <scope>NUCLEOTIDE SEQUENCE [LARGE SCALE GENOMIC DNA]</scope>
    <source>
        <strain evidence="4 5">MAFF 239500</strain>
    </source>
</reference>
<dbReference type="GO" id="GO:0005783">
    <property type="term" value="C:endoplasmic reticulum"/>
    <property type="evidence" value="ECO:0007669"/>
    <property type="project" value="TreeGrafter"/>
</dbReference>
<dbReference type="GO" id="GO:0006654">
    <property type="term" value="P:phosphatidic acid biosynthetic process"/>
    <property type="evidence" value="ECO:0007669"/>
    <property type="project" value="TreeGrafter"/>
</dbReference>
<comment type="caution">
    <text evidence="4">The sequence shown here is derived from an EMBL/GenBank/DDBJ whole genome shotgun (WGS) entry which is preliminary data.</text>
</comment>
<dbReference type="InterPro" id="IPR036291">
    <property type="entry name" value="NAD(P)-bd_dom_sf"/>
</dbReference>
<name>A0AA37NYL3_9PEZI</name>
<dbReference type="PANTHER" id="PTHR44169">
    <property type="entry name" value="NADPH-DEPENDENT 1-ACYLDIHYDROXYACETONE PHOSPHATE REDUCTASE"/>
    <property type="match status" value="1"/>
</dbReference>
<sequence length="230" mass="25468">MATARREDVIAELVAEGLDAPQLDVTNEESIAACHKQVQERTGGRPNIVVNNAVPLTWCYFDLYINTSSLSGRIYISPATDLSMSDVRTTFETNVFGIMAMVKALADHIIAARGLIISIFSCAAVTPYVFASAYCLSKCAIMSYSRTLRQELWPFGICVMVTMAGIGKSKIAEKPQPSLMPGSLYEEMGDLYTRYVYLRQEEEVTDTDLFAKELVNHALKSEGRLFGRPN</sequence>
<protein>
    <submittedName>
        <fullName evidence="4">NADPH-dependent 1-acyldihydroxyacetone phosphate reductase</fullName>
    </submittedName>
</protein>
<dbReference type="GO" id="GO:0004806">
    <property type="term" value="F:triacylglycerol lipase activity"/>
    <property type="evidence" value="ECO:0007669"/>
    <property type="project" value="TreeGrafter"/>
</dbReference>
<dbReference type="AlphaFoldDB" id="A0AA37NYL3"/>
<feature type="transmembrane region" description="Helical" evidence="3">
    <location>
        <begin position="110"/>
        <end position="131"/>
    </location>
</feature>
<dbReference type="EMBL" id="BQXU01000016">
    <property type="protein sequence ID" value="GKT46357.1"/>
    <property type="molecule type" value="Genomic_DNA"/>
</dbReference>
<dbReference type="GO" id="GO:0000140">
    <property type="term" value="F:acylglycerone-phosphate reductase (NADP+) activity"/>
    <property type="evidence" value="ECO:0007669"/>
    <property type="project" value="TreeGrafter"/>
</dbReference>
<dbReference type="GeneID" id="73327340"/>
<dbReference type="GO" id="GO:0019433">
    <property type="term" value="P:triglyceride catabolic process"/>
    <property type="evidence" value="ECO:0007669"/>
    <property type="project" value="TreeGrafter"/>
</dbReference>
<comment type="similarity">
    <text evidence="1">Belongs to the short-chain dehydrogenases/reductases (SDR) family.</text>
</comment>
<keyword evidence="5" id="KW-1185">Reference proteome</keyword>
<keyword evidence="3" id="KW-0812">Transmembrane</keyword>
<dbReference type="PANTHER" id="PTHR44169:SF6">
    <property type="entry name" value="NADPH-DEPENDENT 1-ACYLDIHYDROXYACETONE PHOSPHATE REDUCTASE"/>
    <property type="match status" value="1"/>
</dbReference>
<proteinExistence type="inferred from homology"/>
<evidence type="ECO:0000256" key="3">
    <source>
        <dbReference type="SAM" id="Phobius"/>
    </source>
</evidence>
<keyword evidence="3" id="KW-1133">Transmembrane helix</keyword>
<gene>
    <name evidence="4" type="ORF">ColSpa_06538</name>
</gene>
<organism evidence="4 5">
    <name type="scientific">Colletotrichum spaethianum</name>
    <dbReference type="NCBI Taxonomy" id="700344"/>
    <lineage>
        <taxon>Eukaryota</taxon>
        <taxon>Fungi</taxon>
        <taxon>Dikarya</taxon>
        <taxon>Ascomycota</taxon>
        <taxon>Pezizomycotina</taxon>
        <taxon>Sordariomycetes</taxon>
        <taxon>Hypocreomycetidae</taxon>
        <taxon>Glomerellales</taxon>
        <taxon>Glomerellaceae</taxon>
        <taxon>Colletotrichum</taxon>
        <taxon>Colletotrichum spaethianum species complex</taxon>
    </lineage>
</organism>
<keyword evidence="2" id="KW-0560">Oxidoreductase</keyword>
<dbReference type="SUPFAM" id="SSF51735">
    <property type="entry name" value="NAD(P)-binding Rossmann-fold domains"/>
    <property type="match status" value="1"/>
</dbReference>
<dbReference type="GO" id="GO:0005811">
    <property type="term" value="C:lipid droplet"/>
    <property type="evidence" value="ECO:0007669"/>
    <property type="project" value="TreeGrafter"/>
</dbReference>
<evidence type="ECO:0000313" key="4">
    <source>
        <dbReference type="EMBL" id="GKT46357.1"/>
    </source>
</evidence>
<dbReference type="Proteomes" id="UP001055115">
    <property type="component" value="Unassembled WGS sequence"/>
</dbReference>
<dbReference type="Pfam" id="PF00106">
    <property type="entry name" value="adh_short"/>
    <property type="match status" value="1"/>
</dbReference>
<dbReference type="InterPro" id="IPR002347">
    <property type="entry name" value="SDR_fam"/>
</dbReference>
<dbReference type="Gene3D" id="3.40.50.720">
    <property type="entry name" value="NAD(P)-binding Rossmann-like Domain"/>
    <property type="match status" value="1"/>
</dbReference>
<keyword evidence="3" id="KW-0472">Membrane</keyword>
<evidence type="ECO:0000256" key="2">
    <source>
        <dbReference type="ARBA" id="ARBA00023002"/>
    </source>
</evidence>
<accession>A0AA37NYL3</accession>
<dbReference type="RefSeq" id="XP_049128707.1">
    <property type="nucleotide sequence ID" value="XM_049272750.1"/>
</dbReference>